<sequence length="245" mass="27547">MRLQHHIVIVEDDPVTRAKLAGYFLAEGYKVSEAGDGEEMRSIVARQPADLFMIDINLPGEDGLRLTREQRERSDAGIILVTGRSDAVDRIVGLEIGADDYVTKPFEQRELLARVKGLLRRVGRGRQYTGNVSVRHFHGWTLDVLGRTLQDADGTFVELTGAELKMLAAFTANPGRVLTRERLLHEISRREWDTHDRTVDVLVRRLRQKLKDNPRAPRIILTAHGEGYFFVPRSEAAGDAAPKSS</sequence>
<feature type="domain" description="OmpR/PhoB-type" evidence="13">
    <location>
        <begin position="132"/>
        <end position="232"/>
    </location>
</feature>
<evidence type="ECO:0000259" key="12">
    <source>
        <dbReference type="PROSITE" id="PS50110"/>
    </source>
</evidence>
<dbReference type="SUPFAM" id="SSF46894">
    <property type="entry name" value="C-terminal effector domain of the bipartite response regulators"/>
    <property type="match status" value="1"/>
</dbReference>
<dbReference type="InterPro" id="IPR016032">
    <property type="entry name" value="Sig_transdc_resp-reg_C-effctor"/>
</dbReference>
<dbReference type="STRING" id="1873176.BFN67_15320"/>
<evidence type="ECO:0000256" key="4">
    <source>
        <dbReference type="ARBA" id="ARBA00023012"/>
    </source>
</evidence>
<evidence type="ECO:0000259" key="13">
    <source>
        <dbReference type="PROSITE" id="PS51755"/>
    </source>
</evidence>
<keyword evidence="15" id="KW-1185">Reference proteome</keyword>
<evidence type="ECO:0000256" key="3">
    <source>
        <dbReference type="ARBA" id="ARBA00022553"/>
    </source>
</evidence>
<dbReference type="PANTHER" id="PTHR48111:SF58">
    <property type="entry name" value="TORCAD OPERON TRANSCRIPTIONAL REGULATORY PROTEIN TORR"/>
    <property type="match status" value="1"/>
</dbReference>
<dbReference type="Pfam" id="PF00486">
    <property type="entry name" value="Trans_reg_C"/>
    <property type="match status" value="1"/>
</dbReference>
<dbReference type="Pfam" id="PF00072">
    <property type="entry name" value="Response_reg"/>
    <property type="match status" value="1"/>
</dbReference>
<dbReference type="FunFam" id="1.10.10.10:FF:000099">
    <property type="entry name" value="Two-component system response regulator TorR"/>
    <property type="match status" value="1"/>
</dbReference>
<evidence type="ECO:0000256" key="6">
    <source>
        <dbReference type="ARBA" id="ARBA00023125"/>
    </source>
</evidence>
<dbReference type="InterPro" id="IPR011006">
    <property type="entry name" value="CheY-like_superfamily"/>
</dbReference>
<dbReference type="CDD" id="cd00383">
    <property type="entry name" value="trans_reg_C"/>
    <property type="match status" value="1"/>
</dbReference>
<dbReference type="Gene3D" id="1.10.10.10">
    <property type="entry name" value="Winged helix-like DNA-binding domain superfamily/Winged helix DNA-binding domain"/>
    <property type="match status" value="1"/>
</dbReference>
<feature type="modified residue" description="4-aspartylphosphate" evidence="10">
    <location>
        <position position="55"/>
    </location>
</feature>
<keyword evidence="8" id="KW-0804">Transcription</keyword>
<dbReference type="GO" id="GO:0005829">
    <property type="term" value="C:cytosol"/>
    <property type="evidence" value="ECO:0007669"/>
    <property type="project" value="TreeGrafter"/>
</dbReference>
<comment type="subcellular location">
    <subcellularLocation>
        <location evidence="1">Cytoplasm</location>
    </subcellularLocation>
</comment>
<dbReference type="OrthoDB" id="9784252at2"/>
<dbReference type="Gene3D" id="3.40.50.2300">
    <property type="match status" value="1"/>
</dbReference>
<feature type="domain" description="Response regulatory" evidence="12">
    <location>
        <begin position="6"/>
        <end position="119"/>
    </location>
</feature>
<keyword evidence="3 10" id="KW-0597">Phosphoprotein</keyword>
<dbReference type="SMART" id="SM00862">
    <property type="entry name" value="Trans_reg_C"/>
    <property type="match status" value="1"/>
</dbReference>
<reference evidence="14 15" key="1">
    <citation type="journal article" date="2016" name="Int. J. Syst. Evol. Microbiol.">
        <title>Pseudaminobacter manganicus sp. nov., isolated from sludge of a manganese mine.</title>
        <authorList>
            <person name="Li J."/>
            <person name="Huang J."/>
            <person name="Liao S."/>
            <person name="Wang G."/>
        </authorList>
    </citation>
    <scope>NUCLEOTIDE SEQUENCE [LARGE SCALE GENOMIC DNA]</scope>
    <source>
        <strain evidence="14 15">JH-7</strain>
    </source>
</reference>
<dbReference type="PANTHER" id="PTHR48111">
    <property type="entry name" value="REGULATOR OF RPOS"/>
    <property type="match status" value="1"/>
</dbReference>
<evidence type="ECO:0000313" key="14">
    <source>
        <dbReference type="EMBL" id="OQM76259.1"/>
    </source>
</evidence>
<dbReference type="SUPFAM" id="SSF52172">
    <property type="entry name" value="CheY-like"/>
    <property type="match status" value="1"/>
</dbReference>
<dbReference type="AlphaFoldDB" id="A0A1V8RTB6"/>
<keyword evidence="7" id="KW-0010">Activator</keyword>
<keyword evidence="4" id="KW-0902">Two-component regulatory system</keyword>
<keyword evidence="6 11" id="KW-0238">DNA-binding</keyword>
<name>A0A1V8RTB6_9HYPH</name>
<dbReference type="Proteomes" id="UP000191905">
    <property type="component" value="Unassembled WGS sequence"/>
</dbReference>
<dbReference type="EMBL" id="MDET01000009">
    <property type="protein sequence ID" value="OQM76259.1"/>
    <property type="molecule type" value="Genomic_DNA"/>
</dbReference>
<proteinExistence type="predicted"/>
<protein>
    <recommendedName>
        <fullName evidence="9">Regulatory protein VirG</fullName>
    </recommendedName>
</protein>
<evidence type="ECO:0000256" key="5">
    <source>
        <dbReference type="ARBA" id="ARBA00023015"/>
    </source>
</evidence>
<dbReference type="InterPro" id="IPR036388">
    <property type="entry name" value="WH-like_DNA-bd_sf"/>
</dbReference>
<accession>A0A1V8RTB6</accession>
<dbReference type="PROSITE" id="PS50110">
    <property type="entry name" value="RESPONSE_REGULATORY"/>
    <property type="match status" value="1"/>
</dbReference>
<dbReference type="SMART" id="SM00448">
    <property type="entry name" value="REC"/>
    <property type="match status" value="1"/>
</dbReference>
<dbReference type="PROSITE" id="PS51755">
    <property type="entry name" value="OMPR_PHOB"/>
    <property type="match status" value="1"/>
</dbReference>
<evidence type="ECO:0000256" key="7">
    <source>
        <dbReference type="ARBA" id="ARBA00023159"/>
    </source>
</evidence>
<dbReference type="GO" id="GO:0032993">
    <property type="term" value="C:protein-DNA complex"/>
    <property type="evidence" value="ECO:0007669"/>
    <property type="project" value="TreeGrafter"/>
</dbReference>
<dbReference type="InterPro" id="IPR039420">
    <property type="entry name" value="WalR-like"/>
</dbReference>
<dbReference type="GO" id="GO:0006355">
    <property type="term" value="P:regulation of DNA-templated transcription"/>
    <property type="evidence" value="ECO:0007669"/>
    <property type="project" value="InterPro"/>
</dbReference>
<gene>
    <name evidence="14" type="ORF">BFN67_15320</name>
</gene>
<organism evidence="14 15">
    <name type="scientific">Manganibacter manganicus</name>
    <dbReference type="NCBI Taxonomy" id="1873176"/>
    <lineage>
        <taxon>Bacteria</taxon>
        <taxon>Pseudomonadati</taxon>
        <taxon>Pseudomonadota</taxon>
        <taxon>Alphaproteobacteria</taxon>
        <taxon>Hyphomicrobiales</taxon>
        <taxon>Phyllobacteriaceae</taxon>
        <taxon>Manganibacter</taxon>
    </lineage>
</organism>
<dbReference type="GO" id="GO:0000156">
    <property type="term" value="F:phosphorelay response regulator activity"/>
    <property type="evidence" value="ECO:0007669"/>
    <property type="project" value="TreeGrafter"/>
</dbReference>
<keyword evidence="5" id="KW-0805">Transcription regulation</keyword>
<evidence type="ECO:0000256" key="8">
    <source>
        <dbReference type="ARBA" id="ARBA00023163"/>
    </source>
</evidence>
<dbReference type="Gene3D" id="6.10.250.690">
    <property type="match status" value="1"/>
</dbReference>
<dbReference type="RefSeq" id="WP_080919012.1">
    <property type="nucleotide sequence ID" value="NZ_MDET01000009.1"/>
</dbReference>
<dbReference type="InterPro" id="IPR001789">
    <property type="entry name" value="Sig_transdc_resp-reg_receiver"/>
</dbReference>
<evidence type="ECO:0000256" key="2">
    <source>
        <dbReference type="ARBA" id="ARBA00022490"/>
    </source>
</evidence>
<evidence type="ECO:0000256" key="1">
    <source>
        <dbReference type="ARBA" id="ARBA00004496"/>
    </source>
</evidence>
<evidence type="ECO:0000256" key="9">
    <source>
        <dbReference type="ARBA" id="ARBA00067337"/>
    </source>
</evidence>
<evidence type="ECO:0000256" key="10">
    <source>
        <dbReference type="PROSITE-ProRule" id="PRU00169"/>
    </source>
</evidence>
<dbReference type="InterPro" id="IPR001867">
    <property type="entry name" value="OmpR/PhoB-type_DNA-bd"/>
</dbReference>
<comment type="caution">
    <text evidence="14">The sequence shown here is derived from an EMBL/GenBank/DDBJ whole genome shotgun (WGS) entry which is preliminary data.</text>
</comment>
<feature type="DNA-binding region" description="OmpR/PhoB-type" evidence="11">
    <location>
        <begin position="132"/>
        <end position="232"/>
    </location>
</feature>
<dbReference type="NCBIfam" id="NF008034">
    <property type="entry name" value="PRK10766.1"/>
    <property type="match status" value="1"/>
</dbReference>
<keyword evidence="2" id="KW-0963">Cytoplasm</keyword>
<evidence type="ECO:0000256" key="11">
    <source>
        <dbReference type="PROSITE-ProRule" id="PRU01091"/>
    </source>
</evidence>
<evidence type="ECO:0000313" key="15">
    <source>
        <dbReference type="Proteomes" id="UP000191905"/>
    </source>
</evidence>
<dbReference type="GO" id="GO:0000976">
    <property type="term" value="F:transcription cis-regulatory region binding"/>
    <property type="evidence" value="ECO:0007669"/>
    <property type="project" value="TreeGrafter"/>
</dbReference>